<dbReference type="InterPro" id="IPR016962">
    <property type="entry name" value="Dehydrase_ECs4332_prd"/>
</dbReference>
<reference evidence="2" key="1">
    <citation type="journal article" date="2014" name="Int. J. Syst. Evol. Microbiol.">
        <title>Complete genome sequence of Corynebacterium casei LMG S-19264T (=DSM 44701T), isolated from a smear-ripened cheese.</title>
        <authorList>
            <consortium name="US DOE Joint Genome Institute (JGI-PGF)"/>
            <person name="Walter F."/>
            <person name="Albersmeier A."/>
            <person name="Kalinowski J."/>
            <person name="Ruckert C."/>
        </authorList>
    </citation>
    <scope>NUCLEOTIDE SEQUENCE</scope>
    <source>
        <strain evidence="2">KCTC 42731</strain>
    </source>
</reference>
<dbReference type="InterPro" id="IPR054545">
    <property type="entry name" value="ApeI-like"/>
</dbReference>
<dbReference type="RefSeq" id="WP_189771490.1">
    <property type="nucleotide sequence ID" value="NZ_BNCK01000006.1"/>
</dbReference>
<keyword evidence="3" id="KW-1185">Reference proteome</keyword>
<dbReference type="Proteomes" id="UP000623842">
    <property type="component" value="Unassembled WGS sequence"/>
</dbReference>
<organism evidence="2 3">
    <name type="scientific">Thalassotalea marina</name>
    <dbReference type="NCBI Taxonomy" id="1673741"/>
    <lineage>
        <taxon>Bacteria</taxon>
        <taxon>Pseudomonadati</taxon>
        <taxon>Pseudomonadota</taxon>
        <taxon>Gammaproteobacteria</taxon>
        <taxon>Alteromonadales</taxon>
        <taxon>Colwelliaceae</taxon>
        <taxon>Thalassotalea</taxon>
    </lineage>
</organism>
<dbReference type="Pfam" id="PF22818">
    <property type="entry name" value="ApeI-like"/>
    <property type="match status" value="1"/>
</dbReference>
<comment type="caution">
    <text evidence="2">The sequence shown here is derived from an EMBL/GenBank/DDBJ whole genome shotgun (WGS) entry which is preliminary data.</text>
</comment>
<dbReference type="InterPro" id="IPR029069">
    <property type="entry name" value="HotDog_dom_sf"/>
</dbReference>
<dbReference type="AlphaFoldDB" id="A0A919BLL7"/>
<dbReference type="EMBL" id="BNCK01000006">
    <property type="protein sequence ID" value="GHF97157.1"/>
    <property type="molecule type" value="Genomic_DNA"/>
</dbReference>
<dbReference type="PIRSF" id="PIRSF030962">
    <property type="entry name" value="Dehydrase_ECs4332_prd"/>
    <property type="match status" value="1"/>
</dbReference>
<gene>
    <name evidence="2" type="ORF">GCM10017161_26610</name>
</gene>
<feature type="domain" description="ApeI dehydratase-like" evidence="1">
    <location>
        <begin position="18"/>
        <end position="113"/>
    </location>
</feature>
<name>A0A919BLL7_9GAMM</name>
<sequence>MSELNHLLPDLVKVNTVGDETELTLYISAEIDYFKGHFPQAPVLPGVAQLDWAVHFASQYLTLSSHVVQNVEVLKFQVVIQPELEVKLILTQKSANKFTFKYVSEKGTHASGRIVTLAE</sequence>
<protein>
    <submittedName>
        <fullName evidence="2">Thioester dehydrase</fullName>
    </submittedName>
</protein>
<evidence type="ECO:0000313" key="3">
    <source>
        <dbReference type="Proteomes" id="UP000623842"/>
    </source>
</evidence>
<proteinExistence type="predicted"/>
<evidence type="ECO:0000259" key="1">
    <source>
        <dbReference type="Pfam" id="PF22818"/>
    </source>
</evidence>
<dbReference type="SUPFAM" id="SSF54637">
    <property type="entry name" value="Thioesterase/thiol ester dehydrase-isomerase"/>
    <property type="match status" value="1"/>
</dbReference>
<dbReference type="Gene3D" id="3.10.129.10">
    <property type="entry name" value="Hotdog Thioesterase"/>
    <property type="match status" value="1"/>
</dbReference>
<evidence type="ECO:0000313" key="2">
    <source>
        <dbReference type="EMBL" id="GHF97157.1"/>
    </source>
</evidence>
<reference evidence="2" key="2">
    <citation type="submission" date="2020-09" db="EMBL/GenBank/DDBJ databases">
        <authorList>
            <person name="Sun Q."/>
            <person name="Kim S."/>
        </authorList>
    </citation>
    <scope>NUCLEOTIDE SEQUENCE</scope>
    <source>
        <strain evidence="2">KCTC 42731</strain>
    </source>
</reference>
<accession>A0A919BLL7</accession>